<evidence type="ECO:0000313" key="1">
    <source>
        <dbReference type="EMBL" id="GIZ04697.1"/>
    </source>
</evidence>
<keyword evidence="2" id="KW-1185">Reference proteome</keyword>
<dbReference type="EMBL" id="BPLR01001783">
    <property type="protein sequence ID" value="GIZ04697.1"/>
    <property type="molecule type" value="Genomic_DNA"/>
</dbReference>
<accession>A0AAV4YBA2</accession>
<sequence>MQEPTPVEKKKKKGWGGGEKRPRFFFHPHFLPPCTWSHLGTKCDDFCDSFRRMPYQQLYATSASREKRLGSVGPQKVTLLKINKTFSNMCAHLNPHVREKVHFT</sequence>
<dbReference type="Proteomes" id="UP001054945">
    <property type="component" value="Unassembled WGS sequence"/>
</dbReference>
<dbReference type="AlphaFoldDB" id="A0AAV4YBA2"/>
<reference evidence="1 2" key="1">
    <citation type="submission" date="2021-06" db="EMBL/GenBank/DDBJ databases">
        <title>Caerostris extrusa draft genome.</title>
        <authorList>
            <person name="Kono N."/>
            <person name="Arakawa K."/>
        </authorList>
    </citation>
    <scope>NUCLEOTIDE SEQUENCE [LARGE SCALE GENOMIC DNA]</scope>
</reference>
<protein>
    <submittedName>
        <fullName evidence="1">Uncharacterized protein</fullName>
    </submittedName>
</protein>
<proteinExistence type="predicted"/>
<gene>
    <name evidence="1" type="ORF">CEXT_390541</name>
</gene>
<comment type="caution">
    <text evidence="1">The sequence shown here is derived from an EMBL/GenBank/DDBJ whole genome shotgun (WGS) entry which is preliminary data.</text>
</comment>
<name>A0AAV4YBA2_CAEEX</name>
<organism evidence="1 2">
    <name type="scientific">Caerostris extrusa</name>
    <name type="common">Bark spider</name>
    <name type="synonym">Caerostris bankana</name>
    <dbReference type="NCBI Taxonomy" id="172846"/>
    <lineage>
        <taxon>Eukaryota</taxon>
        <taxon>Metazoa</taxon>
        <taxon>Ecdysozoa</taxon>
        <taxon>Arthropoda</taxon>
        <taxon>Chelicerata</taxon>
        <taxon>Arachnida</taxon>
        <taxon>Araneae</taxon>
        <taxon>Araneomorphae</taxon>
        <taxon>Entelegynae</taxon>
        <taxon>Araneoidea</taxon>
        <taxon>Araneidae</taxon>
        <taxon>Caerostris</taxon>
    </lineage>
</organism>
<evidence type="ECO:0000313" key="2">
    <source>
        <dbReference type="Proteomes" id="UP001054945"/>
    </source>
</evidence>